<dbReference type="PANTHER" id="PTHR36182:SF1">
    <property type="entry name" value="PROTEIN, PUTATIVE (AFU_ORTHOLOGUE AFUA_6G10930)-RELATED"/>
    <property type="match status" value="1"/>
</dbReference>
<dbReference type="EMBL" id="JABEXW010000380">
    <property type="protein sequence ID" value="KAF4964970.1"/>
    <property type="molecule type" value="Genomic_DNA"/>
</dbReference>
<dbReference type="AlphaFoldDB" id="A0A8H4X8A6"/>
<comment type="caution">
    <text evidence="2">The sequence shown here is derived from an EMBL/GenBank/DDBJ whole genome shotgun (WGS) entry which is preliminary data.</text>
</comment>
<dbReference type="OrthoDB" id="2342176at2759"/>
<protein>
    <recommendedName>
        <fullName evidence="4">Lytic polysaccharide monooxygenase</fullName>
    </recommendedName>
</protein>
<sequence length="226" mass="24539">MRIYSTTLALWLLGSIRPSESHMEMYSPAPLRSKFNPYTHDIDYSMTSPLLTDGSNFPCKNYQSLLYTPAGTPVATLKGGNSYSVTITGEATHAGGSCQTSLSVDGGMTFRVLHSFIGNCPPNPGYSDFNFRVPIDVPPKDRALLAWTWFNKLGDREMYMNCASVATEPGEGSAEDFVNRPLIFVANVGNDCMTLESTDVLLPNPGFNVDYNSEKAVPPVGNCAVG</sequence>
<dbReference type="Proteomes" id="UP000622797">
    <property type="component" value="Unassembled WGS sequence"/>
</dbReference>
<evidence type="ECO:0000313" key="3">
    <source>
        <dbReference type="Proteomes" id="UP000622797"/>
    </source>
</evidence>
<gene>
    <name evidence="2" type="ORF">FSARC_7148</name>
</gene>
<evidence type="ECO:0008006" key="4">
    <source>
        <dbReference type="Google" id="ProtNLM"/>
    </source>
</evidence>
<dbReference type="PANTHER" id="PTHR36182">
    <property type="entry name" value="PROTEIN, PUTATIVE (AFU_ORTHOLOGUE AFUA_6G10930)-RELATED"/>
    <property type="match status" value="1"/>
</dbReference>
<keyword evidence="1" id="KW-0732">Signal</keyword>
<evidence type="ECO:0000313" key="2">
    <source>
        <dbReference type="EMBL" id="KAF4964970.1"/>
    </source>
</evidence>
<accession>A0A8H4X8A6</accession>
<keyword evidence="3" id="KW-1185">Reference proteome</keyword>
<proteinExistence type="predicted"/>
<reference evidence="2" key="1">
    <citation type="journal article" date="2020" name="BMC Genomics">
        <title>Correction to: Identification and distribution of gene clusters required for synthesis of sphingolipid metabolism inhibitors in diverse species of the filamentous fungus Fusarium.</title>
        <authorList>
            <person name="Kim H.S."/>
            <person name="Lohmar J.M."/>
            <person name="Busman M."/>
            <person name="Brown D.W."/>
            <person name="Naumann T.A."/>
            <person name="Divon H.H."/>
            <person name="Lysoe E."/>
            <person name="Uhlig S."/>
            <person name="Proctor R.H."/>
        </authorList>
    </citation>
    <scope>NUCLEOTIDE SEQUENCE</scope>
    <source>
        <strain evidence="2">NRRL 20472</strain>
    </source>
</reference>
<organism evidence="2 3">
    <name type="scientific">Fusarium sarcochroum</name>
    <dbReference type="NCBI Taxonomy" id="1208366"/>
    <lineage>
        <taxon>Eukaryota</taxon>
        <taxon>Fungi</taxon>
        <taxon>Dikarya</taxon>
        <taxon>Ascomycota</taxon>
        <taxon>Pezizomycotina</taxon>
        <taxon>Sordariomycetes</taxon>
        <taxon>Hypocreomycetidae</taxon>
        <taxon>Hypocreales</taxon>
        <taxon>Nectriaceae</taxon>
        <taxon>Fusarium</taxon>
        <taxon>Fusarium lateritium species complex</taxon>
    </lineage>
</organism>
<feature type="signal peptide" evidence="1">
    <location>
        <begin position="1"/>
        <end position="21"/>
    </location>
</feature>
<name>A0A8H4X8A6_9HYPO</name>
<reference evidence="2" key="2">
    <citation type="submission" date="2020-05" db="EMBL/GenBank/DDBJ databases">
        <authorList>
            <person name="Kim H.-S."/>
            <person name="Proctor R.H."/>
            <person name="Brown D.W."/>
        </authorList>
    </citation>
    <scope>NUCLEOTIDE SEQUENCE</scope>
    <source>
        <strain evidence="2">NRRL 20472</strain>
    </source>
</reference>
<dbReference type="Gene3D" id="2.70.50.70">
    <property type="match status" value="1"/>
</dbReference>
<feature type="chain" id="PRO_5034541894" description="Lytic polysaccharide monooxygenase" evidence="1">
    <location>
        <begin position="22"/>
        <end position="226"/>
    </location>
</feature>
<evidence type="ECO:0000256" key="1">
    <source>
        <dbReference type="SAM" id="SignalP"/>
    </source>
</evidence>